<dbReference type="EnsemblPlants" id="LPERR11G13220.1">
    <property type="protein sequence ID" value="LPERR11G13220.1"/>
    <property type="gene ID" value="LPERR11G13220"/>
</dbReference>
<keyword evidence="2" id="KW-1185">Reference proteome</keyword>
<protein>
    <submittedName>
        <fullName evidence="1">Uncharacterized protein</fullName>
    </submittedName>
</protein>
<dbReference type="AlphaFoldDB" id="A0A0D9XT11"/>
<dbReference type="HOGENOM" id="CLU_2577301_0_0_1"/>
<organism evidence="1 2">
    <name type="scientific">Leersia perrieri</name>
    <dbReference type="NCBI Taxonomy" id="77586"/>
    <lineage>
        <taxon>Eukaryota</taxon>
        <taxon>Viridiplantae</taxon>
        <taxon>Streptophyta</taxon>
        <taxon>Embryophyta</taxon>
        <taxon>Tracheophyta</taxon>
        <taxon>Spermatophyta</taxon>
        <taxon>Magnoliopsida</taxon>
        <taxon>Liliopsida</taxon>
        <taxon>Poales</taxon>
        <taxon>Poaceae</taxon>
        <taxon>BOP clade</taxon>
        <taxon>Oryzoideae</taxon>
        <taxon>Oryzeae</taxon>
        <taxon>Oryzinae</taxon>
        <taxon>Leersia</taxon>
    </lineage>
</organism>
<dbReference type="Proteomes" id="UP000032180">
    <property type="component" value="Chromosome 11"/>
</dbReference>
<evidence type="ECO:0000313" key="2">
    <source>
        <dbReference type="Proteomes" id="UP000032180"/>
    </source>
</evidence>
<reference evidence="2" key="2">
    <citation type="submission" date="2013-12" db="EMBL/GenBank/DDBJ databases">
        <authorList>
            <person name="Yu Y."/>
            <person name="Lee S."/>
            <person name="de Baynast K."/>
            <person name="Wissotski M."/>
            <person name="Liu L."/>
            <person name="Talag J."/>
            <person name="Goicoechea J."/>
            <person name="Angelova A."/>
            <person name="Jetty R."/>
            <person name="Kudrna D."/>
            <person name="Golser W."/>
            <person name="Rivera L."/>
            <person name="Zhang J."/>
            <person name="Wing R."/>
        </authorList>
    </citation>
    <scope>NUCLEOTIDE SEQUENCE</scope>
</reference>
<evidence type="ECO:0000313" key="1">
    <source>
        <dbReference type="EnsemblPlants" id="LPERR11G13220.1"/>
    </source>
</evidence>
<accession>A0A0D9XT11</accession>
<proteinExistence type="predicted"/>
<dbReference type="Gramene" id="LPERR11G13220.1">
    <property type="protein sequence ID" value="LPERR11G13220.1"/>
    <property type="gene ID" value="LPERR11G13220"/>
</dbReference>
<name>A0A0D9XT11_9ORYZ</name>
<sequence length="81" mass="8698">MAALPRSGWGNLRPWTLLDRFMLWLPTGSVPRSILASESNAAIARNKIPKGPPSPETDSMAAIAGERRITNSPPDTVAMGQ</sequence>
<reference evidence="1 2" key="1">
    <citation type="submission" date="2012-08" db="EMBL/GenBank/DDBJ databases">
        <title>Oryza genome evolution.</title>
        <authorList>
            <person name="Wing R.A."/>
        </authorList>
    </citation>
    <scope>NUCLEOTIDE SEQUENCE</scope>
</reference>
<reference evidence="1" key="3">
    <citation type="submission" date="2015-04" db="UniProtKB">
        <authorList>
            <consortium name="EnsemblPlants"/>
        </authorList>
    </citation>
    <scope>IDENTIFICATION</scope>
</reference>